<dbReference type="RefSeq" id="WP_345566789.1">
    <property type="nucleotide sequence ID" value="NZ_BAABDQ010000013.1"/>
</dbReference>
<protein>
    <submittedName>
        <fullName evidence="1">Uncharacterized protein</fullName>
    </submittedName>
</protein>
<evidence type="ECO:0000313" key="1">
    <source>
        <dbReference type="EMBL" id="GAA3570796.1"/>
    </source>
</evidence>
<gene>
    <name evidence="1" type="ORF">GCM10022419_059550</name>
</gene>
<name>A0ABP6XUH7_9ACTN</name>
<dbReference type="Proteomes" id="UP001500630">
    <property type="component" value="Unassembled WGS sequence"/>
</dbReference>
<accession>A0ABP6XUH7</accession>
<sequence>MTAVEDYFAQYGTRAPRLTRLYGDTVKFLVTGTNLRMRGRRR</sequence>
<reference evidence="2" key="1">
    <citation type="journal article" date="2019" name="Int. J. Syst. Evol. Microbiol.">
        <title>The Global Catalogue of Microorganisms (GCM) 10K type strain sequencing project: providing services to taxonomists for standard genome sequencing and annotation.</title>
        <authorList>
            <consortium name="The Broad Institute Genomics Platform"/>
            <consortium name="The Broad Institute Genome Sequencing Center for Infectious Disease"/>
            <person name="Wu L."/>
            <person name="Ma J."/>
        </authorList>
    </citation>
    <scope>NUCLEOTIDE SEQUENCE [LARGE SCALE GENOMIC DNA]</scope>
    <source>
        <strain evidence="2">JCM 17326</strain>
    </source>
</reference>
<keyword evidence="2" id="KW-1185">Reference proteome</keyword>
<comment type="caution">
    <text evidence="1">The sequence shown here is derived from an EMBL/GenBank/DDBJ whole genome shotgun (WGS) entry which is preliminary data.</text>
</comment>
<dbReference type="EMBL" id="BAABDQ010000013">
    <property type="protein sequence ID" value="GAA3570796.1"/>
    <property type="molecule type" value="Genomic_DNA"/>
</dbReference>
<proteinExistence type="predicted"/>
<evidence type="ECO:0000313" key="2">
    <source>
        <dbReference type="Proteomes" id="UP001500630"/>
    </source>
</evidence>
<organism evidence="1 2">
    <name type="scientific">Nonomuraea rosea</name>
    <dbReference type="NCBI Taxonomy" id="638574"/>
    <lineage>
        <taxon>Bacteria</taxon>
        <taxon>Bacillati</taxon>
        <taxon>Actinomycetota</taxon>
        <taxon>Actinomycetes</taxon>
        <taxon>Streptosporangiales</taxon>
        <taxon>Streptosporangiaceae</taxon>
        <taxon>Nonomuraea</taxon>
    </lineage>
</organism>